<evidence type="ECO:0000313" key="1">
    <source>
        <dbReference type="EMBL" id="KFL60522.1"/>
    </source>
</evidence>
<keyword evidence="2" id="KW-1185">Reference proteome</keyword>
<dbReference type="EMBL" id="GG700648">
    <property type="protein sequence ID" value="KFL60522.1"/>
    <property type="molecule type" value="Genomic_DNA"/>
</dbReference>
<protein>
    <submittedName>
        <fullName evidence="1">Uncharacterized protein</fullName>
    </submittedName>
</protein>
<gene>
    <name evidence="1" type="ORF">TERG_11685</name>
</gene>
<dbReference type="GeneID" id="71777081"/>
<proteinExistence type="predicted"/>
<dbReference type="HOGENOM" id="CLU_2741856_0_0_1"/>
<organism evidence="1 2">
    <name type="scientific">Trichophyton rubrum (strain ATCC MYA-4607 / CBS 118892)</name>
    <name type="common">Athlete's foot fungus</name>
    <dbReference type="NCBI Taxonomy" id="559305"/>
    <lineage>
        <taxon>Eukaryota</taxon>
        <taxon>Fungi</taxon>
        <taxon>Dikarya</taxon>
        <taxon>Ascomycota</taxon>
        <taxon>Pezizomycotina</taxon>
        <taxon>Eurotiomycetes</taxon>
        <taxon>Eurotiomycetidae</taxon>
        <taxon>Onygenales</taxon>
        <taxon>Arthrodermataceae</taxon>
        <taxon>Trichophyton</taxon>
    </lineage>
</organism>
<reference evidence="2" key="1">
    <citation type="journal article" date="2012" name="MBio">
        <title>Comparative genome analysis of Trichophyton rubrum and related dermatophytes reveals candidate genes involved in infection.</title>
        <authorList>
            <person name="Martinez D.A."/>
            <person name="Oliver B.G."/>
            <person name="Graeser Y."/>
            <person name="Goldberg J.M."/>
            <person name="Li W."/>
            <person name="Martinez-Rossi N.M."/>
            <person name="Monod M."/>
            <person name="Shelest E."/>
            <person name="Barton R.C."/>
            <person name="Birch E."/>
            <person name="Brakhage A.A."/>
            <person name="Chen Z."/>
            <person name="Gurr S.J."/>
            <person name="Heiman D."/>
            <person name="Heitman J."/>
            <person name="Kosti I."/>
            <person name="Rossi A."/>
            <person name="Saif S."/>
            <person name="Samalova M."/>
            <person name="Saunders C.W."/>
            <person name="Shea T."/>
            <person name="Summerbell R.C."/>
            <person name="Xu J."/>
            <person name="Young S."/>
            <person name="Zeng Q."/>
            <person name="Birren B.W."/>
            <person name="Cuomo C.A."/>
            <person name="White T.C."/>
        </authorList>
    </citation>
    <scope>NUCLEOTIDE SEQUENCE [LARGE SCALE GENOMIC DNA]</scope>
    <source>
        <strain evidence="2">ATCC MYA-4607 / CBS 118892</strain>
    </source>
</reference>
<accession>A0A080WIP8</accession>
<dbReference type="VEuPathDB" id="FungiDB:TERG_11685"/>
<dbReference type="AlphaFoldDB" id="A0A080WIP8"/>
<dbReference type="Proteomes" id="UP000008864">
    <property type="component" value="Unassembled WGS sequence"/>
</dbReference>
<evidence type="ECO:0000313" key="2">
    <source>
        <dbReference type="Proteomes" id="UP000008864"/>
    </source>
</evidence>
<dbReference type="InParanoid" id="A0A080WIP8"/>
<sequence>MSNLNFPNLNVNQPHLFILSLCITGSVLMSMHQAASQLRMGPLKCINSLPGLCILAVAIRPISKGPPVPGE</sequence>
<dbReference type="RefSeq" id="XP_047605354.1">
    <property type="nucleotide sequence ID" value="XM_047750758.1"/>
</dbReference>
<name>A0A080WIP8_TRIRC</name>